<proteinExistence type="inferred from homology"/>
<comment type="pathway">
    <text evidence="2 12">Cofactor biosynthesis; NAD(+) biosynthesis; nicotinate D-ribonucleotide from quinolinate: step 1/1.</text>
</comment>
<sequence length="294" mass="31833">MAEDTEDTTQIEMSNLISPINIQTLVRGWLLEDSPAFDIGGAIVGNTLTTAHLFGKSPGILAGIPFVNAVFGELDCKVEWHYREGNELAGICLLAQVTGSARNILLGERVALNVLARCSGVATFASSLKKLVEKKGWKGQVAGTRKTTPGFRLVEKYALKVANIDTHRYDLSSLVMIKDNHVMSCAGNIKMAVSKAKKLAGNYIKVEVECRNLKEAMDAAEAQCDIIMLDNFPPQEICAVAKIIKSKSSHILIEASGGITETTIQQFASPFIDIISCGKLTQGYPTVDFSLKIL</sequence>
<dbReference type="eggNOG" id="KOG3008">
    <property type="taxonomic scope" value="Eukaryota"/>
</dbReference>
<dbReference type="EMBL" id="JH431859">
    <property type="status" value="NOT_ANNOTATED_CDS"/>
    <property type="molecule type" value="Genomic_DNA"/>
</dbReference>
<evidence type="ECO:0000259" key="13">
    <source>
        <dbReference type="Pfam" id="PF01729"/>
    </source>
</evidence>
<dbReference type="PhylomeDB" id="T1J5D4"/>
<keyword evidence="8 12" id="KW-0328">Glycosyltransferase</keyword>
<comment type="function">
    <text evidence="1 12">Involved in the catabolism of quinolinic acid (QA).</text>
</comment>
<reference evidence="16" key="1">
    <citation type="submission" date="2011-05" db="EMBL/GenBank/DDBJ databases">
        <authorList>
            <person name="Richards S.R."/>
            <person name="Qu J."/>
            <person name="Jiang H."/>
            <person name="Jhangiani S.N."/>
            <person name="Agravi P."/>
            <person name="Goodspeed R."/>
            <person name="Gross S."/>
            <person name="Mandapat C."/>
            <person name="Jackson L."/>
            <person name="Mathew T."/>
            <person name="Pu L."/>
            <person name="Thornton R."/>
            <person name="Saada N."/>
            <person name="Wilczek-Boney K.B."/>
            <person name="Lee S."/>
            <person name="Kovar C."/>
            <person name="Wu Y."/>
            <person name="Scherer S.E."/>
            <person name="Worley K.C."/>
            <person name="Muzny D.M."/>
            <person name="Gibbs R."/>
        </authorList>
    </citation>
    <scope>NUCLEOTIDE SEQUENCE</scope>
    <source>
        <strain evidence="16">Brora</strain>
    </source>
</reference>
<dbReference type="STRING" id="126957.T1J5D4"/>
<evidence type="ECO:0000256" key="1">
    <source>
        <dbReference type="ARBA" id="ARBA00003237"/>
    </source>
</evidence>
<dbReference type="InterPro" id="IPR022412">
    <property type="entry name" value="Quinolinate_PRibosylTrfase_N"/>
</dbReference>
<dbReference type="GO" id="GO:0009435">
    <property type="term" value="P:NAD+ biosynthetic process"/>
    <property type="evidence" value="ECO:0007669"/>
    <property type="project" value="UniProtKB-UniPathway"/>
</dbReference>
<dbReference type="UniPathway" id="UPA00253">
    <property type="reaction ID" value="UER00331"/>
</dbReference>
<dbReference type="GO" id="GO:0004514">
    <property type="term" value="F:nicotinate-nucleotide diphosphorylase (carboxylating) activity"/>
    <property type="evidence" value="ECO:0007669"/>
    <property type="project" value="UniProtKB-EC"/>
</dbReference>
<evidence type="ECO:0000256" key="3">
    <source>
        <dbReference type="ARBA" id="ARBA00009400"/>
    </source>
</evidence>
<dbReference type="GO" id="GO:0005737">
    <property type="term" value="C:cytoplasm"/>
    <property type="evidence" value="ECO:0007669"/>
    <property type="project" value="TreeGrafter"/>
</dbReference>
<evidence type="ECO:0000256" key="7">
    <source>
        <dbReference type="ARBA" id="ARBA00022642"/>
    </source>
</evidence>
<dbReference type="SUPFAM" id="SSF54675">
    <property type="entry name" value="Nicotinate/Quinolinate PRTase N-terminal domain-like"/>
    <property type="match status" value="1"/>
</dbReference>
<dbReference type="SUPFAM" id="SSF51690">
    <property type="entry name" value="Nicotinate/Quinolinate PRTase C-terminal domain-like"/>
    <property type="match status" value="1"/>
</dbReference>
<dbReference type="Proteomes" id="UP000014500">
    <property type="component" value="Unassembled WGS sequence"/>
</dbReference>
<dbReference type="InterPro" id="IPR036068">
    <property type="entry name" value="Nicotinate_pribotase-like_C"/>
</dbReference>
<dbReference type="Pfam" id="PF01729">
    <property type="entry name" value="QRPTase_C"/>
    <property type="match status" value="1"/>
</dbReference>
<dbReference type="InterPro" id="IPR002638">
    <property type="entry name" value="Quinolinate_PRibosylTrfase_C"/>
</dbReference>
<name>T1J5D4_STRMM</name>
<evidence type="ECO:0000256" key="10">
    <source>
        <dbReference type="ARBA" id="ARBA00033102"/>
    </source>
</evidence>
<evidence type="ECO:0000256" key="11">
    <source>
        <dbReference type="ARBA" id="ARBA00047445"/>
    </source>
</evidence>
<dbReference type="EnsemblMetazoa" id="SMAR008833-RA">
    <property type="protein sequence ID" value="SMAR008833-PA"/>
    <property type="gene ID" value="SMAR008833"/>
</dbReference>
<evidence type="ECO:0000256" key="9">
    <source>
        <dbReference type="ARBA" id="ARBA00022679"/>
    </source>
</evidence>
<comment type="similarity">
    <text evidence="3 12">Belongs to the NadC/ModD family.</text>
</comment>
<dbReference type="AlphaFoldDB" id="T1J5D4"/>
<dbReference type="InterPro" id="IPR013785">
    <property type="entry name" value="Aldolase_TIM"/>
</dbReference>
<organism evidence="15 16">
    <name type="scientific">Strigamia maritima</name>
    <name type="common">European centipede</name>
    <name type="synonym">Geophilus maritimus</name>
    <dbReference type="NCBI Taxonomy" id="126957"/>
    <lineage>
        <taxon>Eukaryota</taxon>
        <taxon>Metazoa</taxon>
        <taxon>Ecdysozoa</taxon>
        <taxon>Arthropoda</taxon>
        <taxon>Myriapoda</taxon>
        <taxon>Chilopoda</taxon>
        <taxon>Pleurostigmophora</taxon>
        <taxon>Geophilomorpha</taxon>
        <taxon>Linotaeniidae</taxon>
        <taxon>Strigamia</taxon>
    </lineage>
</organism>
<dbReference type="FunFam" id="3.20.20.70:FF:000090">
    <property type="entry name" value="Nicotinate-nucleotide pyrophosphorylase [carboxylating]"/>
    <property type="match status" value="1"/>
</dbReference>
<dbReference type="GO" id="GO:0034213">
    <property type="term" value="P:quinolinate catabolic process"/>
    <property type="evidence" value="ECO:0007669"/>
    <property type="project" value="TreeGrafter"/>
</dbReference>
<comment type="subunit">
    <text evidence="4 12">Hexamer formed by 3 homodimers.</text>
</comment>
<evidence type="ECO:0000256" key="4">
    <source>
        <dbReference type="ARBA" id="ARBA00011218"/>
    </source>
</evidence>
<dbReference type="EC" id="2.4.2.19" evidence="5 12"/>
<dbReference type="PIRSF" id="PIRSF006250">
    <property type="entry name" value="NadC_ModD"/>
    <property type="match status" value="1"/>
</dbReference>
<comment type="catalytic activity">
    <reaction evidence="11 12">
        <text>nicotinate beta-D-ribonucleotide + CO2 + diphosphate = quinolinate + 5-phospho-alpha-D-ribose 1-diphosphate + 2 H(+)</text>
        <dbReference type="Rhea" id="RHEA:12733"/>
        <dbReference type="ChEBI" id="CHEBI:15378"/>
        <dbReference type="ChEBI" id="CHEBI:16526"/>
        <dbReference type="ChEBI" id="CHEBI:29959"/>
        <dbReference type="ChEBI" id="CHEBI:33019"/>
        <dbReference type="ChEBI" id="CHEBI:57502"/>
        <dbReference type="ChEBI" id="CHEBI:58017"/>
        <dbReference type="EC" id="2.4.2.19"/>
    </reaction>
</comment>
<evidence type="ECO:0000313" key="15">
    <source>
        <dbReference type="EnsemblMetazoa" id="SMAR008833-PA"/>
    </source>
</evidence>
<evidence type="ECO:0000256" key="6">
    <source>
        <dbReference type="ARBA" id="ARBA00020990"/>
    </source>
</evidence>
<dbReference type="HOGENOM" id="CLU_039622_1_0_1"/>
<feature type="domain" description="Quinolinate phosphoribosyl transferase C-terminal" evidence="13">
    <location>
        <begin position="121"/>
        <end position="292"/>
    </location>
</feature>
<reference evidence="15" key="2">
    <citation type="submission" date="2015-02" db="UniProtKB">
        <authorList>
            <consortium name="EnsemblMetazoa"/>
        </authorList>
    </citation>
    <scope>IDENTIFICATION</scope>
</reference>
<evidence type="ECO:0000256" key="5">
    <source>
        <dbReference type="ARBA" id="ARBA00011944"/>
    </source>
</evidence>
<dbReference type="Pfam" id="PF02749">
    <property type="entry name" value="QRPTase_N"/>
    <property type="match status" value="1"/>
</dbReference>
<evidence type="ECO:0000256" key="12">
    <source>
        <dbReference type="PIRNR" id="PIRNR006250"/>
    </source>
</evidence>
<dbReference type="InterPro" id="IPR027277">
    <property type="entry name" value="NadC/ModD"/>
</dbReference>
<evidence type="ECO:0000259" key="14">
    <source>
        <dbReference type="Pfam" id="PF02749"/>
    </source>
</evidence>
<dbReference type="NCBIfam" id="TIGR00078">
    <property type="entry name" value="nadC"/>
    <property type="match status" value="1"/>
</dbReference>
<keyword evidence="7 12" id="KW-0662">Pyridine nucleotide biosynthesis</keyword>
<protein>
    <recommendedName>
        <fullName evidence="6 12">Nicotinate-nucleotide pyrophosphorylase [carboxylating]</fullName>
        <ecNumber evidence="5 12">2.4.2.19</ecNumber>
    </recommendedName>
    <alternativeName>
        <fullName evidence="10 12">Quinolinate phosphoribosyltransferase [decarboxylating]</fullName>
    </alternativeName>
</protein>
<feature type="domain" description="Quinolinate phosphoribosyl transferase N-terminal" evidence="14">
    <location>
        <begin position="45"/>
        <end position="119"/>
    </location>
</feature>
<evidence type="ECO:0000256" key="2">
    <source>
        <dbReference type="ARBA" id="ARBA00004893"/>
    </source>
</evidence>
<dbReference type="PANTHER" id="PTHR32179">
    <property type="entry name" value="NICOTINATE-NUCLEOTIDE PYROPHOSPHORYLASE [CARBOXYLATING]"/>
    <property type="match status" value="1"/>
</dbReference>
<accession>T1J5D4</accession>
<evidence type="ECO:0000256" key="8">
    <source>
        <dbReference type="ARBA" id="ARBA00022676"/>
    </source>
</evidence>
<dbReference type="CDD" id="cd01572">
    <property type="entry name" value="QPRTase"/>
    <property type="match status" value="1"/>
</dbReference>
<dbReference type="Gene3D" id="3.20.20.70">
    <property type="entry name" value="Aldolase class I"/>
    <property type="match status" value="1"/>
</dbReference>
<dbReference type="OMA" id="LCGQPWF"/>
<dbReference type="InterPro" id="IPR037128">
    <property type="entry name" value="Quinolinate_PRibosylTase_N_sf"/>
</dbReference>
<keyword evidence="16" id="KW-1185">Reference proteome</keyword>
<dbReference type="Gene3D" id="3.90.1170.20">
    <property type="entry name" value="Quinolinate phosphoribosyl transferase, N-terminal domain"/>
    <property type="match status" value="1"/>
</dbReference>
<keyword evidence="9 12" id="KW-0808">Transferase</keyword>
<dbReference type="InterPro" id="IPR004393">
    <property type="entry name" value="NadC"/>
</dbReference>
<evidence type="ECO:0000313" key="16">
    <source>
        <dbReference type="Proteomes" id="UP000014500"/>
    </source>
</evidence>
<dbReference type="PANTHER" id="PTHR32179:SF3">
    <property type="entry name" value="NICOTINATE-NUCLEOTIDE PYROPHOSPHORYLASE [CARBOXYLATING]"/>
    <property type="match status" value="1"/>
</dbReference>